<protein>
    <submittedName>
        <fullName evidence="1">Uncharacterized protein</fullName>
    </submittedName>
</protein>
<evidence type="ECO:0000313" key="1">
    <source>
        <dbReference type="EMBL" id="SCA55545.1"/>
    </source>
</evidence>
<name>A0A1C3RE59_9PROT</name>
<evidence type="ECO:0000313" key="2">
    <source>
        <dbReference type="Proteomes" id="UP000231658"/>
    </source>
</evidence>
<accession>A0A1C3RE59</accession>
<sequence length="131" mass="15267">METLIQHTVKKELDSVSLTREQQCICDIIDLVKCDPSVLDDKRICNSVISELWEYVEHQCQSPMPSALELKPVHFTESFCDGFRGLLEVLLEHHKEGESRLVILFLLYEIELVKRQFHFTTLSYSTSQTKH</sequence>
<proteinExistence type="predicted"/>
<dbReference type="EMBL" id="FLYE01000002">
    <property type="protein sequence ID" value="SCA55545.1"/>
    <property type="molecule type" value="Genomic_DNA"/>
</dbReference>
<dbReference type="Proteomes" id="UP000231658">
    <property type="component" value="Unassembled WGS sequence"/>
</dbReference>
<gene>
    <name evidence="1" type="ORF">MTBPR1_100186</name>
</gene>
<dbReference type="OrthoDB" id="9846263at2"/>
<keyword evidence="2" id="KW-1185">Reference proteome</keyword>
<reference evidence="1 2" key="1">
    <citation type="submission" date="2016-07" db="EMBL/GenBank/DDBJ databases">
        <authorList>
            <person name="Lefevre C.T."/>
        </authorList>
    </citation>
    <scope>NUCLEOTIDE SEQUENCE [LARGE SCALE GENOMIC DNA]</scope>
    <source>
        <strain evidence="1">PR1</strain>
    </source>
</reference>
<dbReference type="RefSeq" id="WP_069186251.1">
    <property type="nucleotide sequence ID" value="NZ_FLYE01000002.1"/>
</dbReference>
<organism evidence="1 2">
    <name type="scientific">Candidatus Terasakiella magnetica</name>
    <dbReference type="NCBI Taxonomy" id="1867952"/>
    <lineage>
        <taxon>Bacteria</taxon>
        <taxon>Pseudomonadati</taxon>
        <taxon>Pseudomonadota</taxon>
        <taxon>Alphaproteobacteria</taxon>
        <taxon>Rhodospirillales</taxon>
        <taxon>Terasakiellaceae</taxon>
        <taxon>Terasakiella</taxon>
    </lineage>
</organism>
<dbReference type="STRING" id="1867952.MTBPR1_100186"/>
<dbReference type="AlphaFoldDB" id="A0A1C3RE59"/>